<dbReference type="NCBIfam" id="TIGR01498">
    <property type="entry name" value="folK"/>
    <property type="match status" value="1"/>
</dbReference>
<evidence type="ECO:0000256" key="8">
    <source>
        <dbReference type="ARBA" id="ARBA00022840"/>
    </source>
</evidence>
<evidence type="ECO:0000313" key="15">
    <source>
        <dbReference type="Proteomes" id="UP000195273"/>
    </source>
</evidence>
<dbReference type="CDD" id="cd00483">
    <property type="entry name" value="HPPK"/>
    <property type="match status" value="1"/>
</dbReference>
<evidence type="ECO:0000256" key="11">
    <source>
        <dbReference type="ARBA" id="ARBA00029766"/>
    </source>
</evidence>
<accession>A0A1Y0E842</accession>
<evidence type="ECO:0000256" key="10">
    <source>
        <dbReference type="ARBA" id="ARBA00029409"/>
    </source>
</evidence>
<evidence type="ECO:0000256" key="9">
    <source>
        <dbReference type="ARBA" id="ARBA00022909"/>
    </source>
</evidence>
<dbReference type="GO" id="GO:0046654">
    <property type="term" value="P:tetrahydrofolate biosynthetic process"/>
    <property type="evidence" value="ECO:0007669"/>
    <property type="project" value="UniProtKB-UniPathway"/>
</dbReference>
<dbReference type="GO" id="GO:0005524">
    <property type="term" value="F:ATP binding"/>
    <property type="evidence" value="ECO:0007669"/>
    <property type="project" value="UniProtKB-KW"/>
</dbReference>
<comment type="function">
    <text evidence="10">Catalyzes the transfer of pyrophosphate from adenosine triphosphate (ATP) to 6-hydroxymethyl-7,8-dihydropterin, an enzymatic step in folate biosynthesis pathway.</text>
</comment>
<evidence type="ECO:0000256" key="6">
    <source>
        <dbReference type="ARBA" id="ARBA00022741"/>
    </source>
</evidence>
<feature type="domain" description="7,8-dihydro-6-hydroxymethylpterin-pyrophosphokinase" evidence="13">
    <location>
        <begin position="8"/>
        <end position="158"/>
    </location>
</feature>
<dbReference type="Gene3D" id="3.30.70.560">
    <property type="entry name" value="7,8-Dihydro-6-hydroxymethylpterin-pyrophosphokinase HPPK"/>
    <property type="match status" value="1"/>
</dbReference>
<dbReference type="AlphaFoldDB" id="A0A1Y0E842"/>
<dbReference type="GO" id="GO:0016301">
    <property type="term" value="F:kinase activity"/>
    <property type="evidence" value="ECO:0007669"/>
    <property type="project" value="UniProtKB-KW"/>
</dbReference>
<evidence type="ECO:0000256" key="4">
    <source>
        <dbReference type="ARBA" id="ARBA00016218"/>
    </source>
</evidence>
<dbReference type="Proteomes" id="UP000195273">
    <property type="component" value="Chromosome"/>
</dbReference>
<dbReference type="GO" id="GO:0003848">
    <property type="term" value="F:2-amino-4-hydroxy-6-hydroxymethyldihydropteridine diphosphokinase activity"/>
    <property type="evidence" value="ECO:0007669"/>
    <property type="project" value="UniProtKB-EC"/>
</dbReference>
<comment type="pathway">
    <text evidence="1">Cofactor biosynthesis; tetrahydrofolate biosynthesis; 2-amino-4-hydroxy-6-hydroxymethyl-7,8-dihydropteridine diphosphate from 7,8-dihydroneopterin triphosphate: step 4/4.</text>
</comment>
<proteinExistence type="inferred from homology"/>
<dbReference type="STRING" id="1122181.GCA_000382265_03369"/>
<sequence length="194" mass="20774">MIGQIALIALGSNDDSFQGAVAENVAWAVGRVSAMAQGPVRVSPFYATPAYPAGSGPDFVNAAMAFTTVLDAEAMLAGLHAIEAEAGRLRRIRWGQRSLDLDLIALGDQVLPDAATQAHWRQLPPDAQAQIAPDRLILPHPRLQDRSFVLVPLADVAPDWQHPLLGLNVLQMRDRLPEPDRASVVGIARPSAKG</sequence>
<keyword evidence="8" id="KW-0067">ATP-binding</keyword>
<keyword evidence="9" id="KW-0289">Folate biosynthesis</keyword>
<dbReference type="GO" id="GO:0046656">
    <property type="term" value="P:folic acid biosynthetic process"/>
    <property type="evidence" value="ECO:0007669"/>
    <property type="project" value="UniProtKB-KW"/>
</dbReference>
<evidence type="ECO:0000256" key="12">
    <source>
        <dbReference type="ARBA" id="ARBA00033413"/>
    </source>
</evidence>
<name>A0A1Y0E842_9RHOB</name>
<keyword evidence="5" id="KW-0808">Transferase</keyword>
<keyword evidence="7" id="KW-0418">Kinase</keyword>
<evidence type="ECO:0000256" key="7">
    <source>
        <dbReference type="ARBA" id="ARBA00022777"/>
    </source>
</evidence>
<dbReference type="Pfam" id="PF01288">
    <property type="entry name" value="HPPK"/>
    <property type="match status" value="1"/>
</dbReference>
<keyword evidence="6" id="KW-0547">Nucleotide-binding</keyword>
<evidence type="ECO:0000256" key="2">
    <source>
        <dbReference type="ARBA" id="ARBA00005810"/>
    </source>
</evidence>
<evidence type="ECO:0000256" key="3">
    <source>
        <dbReference type="ARBA" id="ARBA00013253"/>
    </source>
</evidence>
<dbReference type="RefSeq" id="WP_087205891.1">
    <property type="nucleotide sequence ID" value="NZ_CP021431.1"/>
</dbReference>
<dbReference type="InterPro" id="IPR000550">
    <property type="entry name" value="Hppk"/>
</dbReference>
<dbReference type="KEGG" id="lvs:LOKVESSMR4R_00188"/>
<gene>
    <name evidence="14" type="primary">sulD</name>
    <name evidence="14" type="ORF">LOKVESSMR4R_00188</name>
</gene>
<dbReference type="OrthoDB" id="9808041at2"/>
<protein>
    <recommendedName>
        <fullName evidence="4">2-amino-4-hydroxy-6-hydroxymethyldihydropteridine pyrophosphokinase</fullName>
        <ecNumber evidence="3">2.7.6.3</ecNumber>
    </recommendedName>
    <alternativeName>
        <fullName evidence="11">6-hydroxymethyl-7,8-dihydropterin pyrophosphokinase</fullName>
    </alternativeName>
    <alternativeName>
        <fullName evidence="12">7,8-dihydro-6-hydroxymethylpterin-pyrophosphokinase</fullName>
    </alternativeName>
</protein>
<dbReference type="SUPFAM" id="SSF55083">
    <property type="entry name" value="6-hydroxymethyl-7,8-dihydropterin pyrophosphokinase, HPPK"/>
    <property type="match status" value="1"/>
</dbReference>
<evidence type="ECO:0000313" key="14">
    <source>
        <dbReference type="EMBL" id="ART99530.1"/>
    </source>
</evidence>
<evidence type="ECO:0000259" key="13">
    <source>
        <dbReference type="Pfam" id="PF01288"/>
    </source>
</evidence>
<evidence type="ECO:0000256" key="1">
    <source>
        <dbReference type="ARBA" id="ARBA00005051"/>
    </source>
</evidence>
<dbReference type="InterPro" id="IPR035907">
    <property type="entry name" value="Hppk_sf"/>
</dbReference>
<dbReference type="UniPathway" id="UPA00077">
    <property type="reaction ID" value="UER00155"/>
</dbReference>
<dbReference type="PANTHER" id="PTHR43071">
    <property type="entry name" value="2-AMINO-4-HYDROXY-6-HYDROXYMETHYLDIHYDROPTERIDINE PYROPHOSPHOKINASE"/>
    <property type="match status" value="1"/>
</dbReference>
<dbReference type="EMBL" id="CP021431">
    <property type="protein sequence ID" value="ART99530.1"/>
    <property type="molecule type" value="Genomic_DNA"/>
</dbReference>
<keyword evidence="15" id="KW-1185">Reference proteome</keyword>
<organism evidence="14 15">
    <name type="scientific">Yoonia vestfoldensis</name>
    <dbReference type="NCBI Taxonomy" id="245188"/>
    <lineage>
        <taxon>Bacteria</taxon>
        <taxon>Pseudomonadati</taxon>
        <taxon>Pseudomonadota</taxon>
        <taxon>Alphaproteobacteria</taxon>
        <taxon>Rhodobacterales</taxon>
        <taxon>Paracoccaceae</taxon>
        <taxon>Yoonia</taxon>
    </lineage>
</organism>
<comment type="similarity">
    <text evidence="2">Belongs to the HPPK family.</text>
</comment>
<dbReference type="EC" id="2.7.6.3" evidence="3"/>
<evidence type="ECO:0000256" key="5">
    <source>
        <dbReference type="ARBA" id="ARBA00022679"/>
    </source>
</evidence>
<dbReference type="PANTHER" id="PTHR43071:SF1">
    <property type="entry name" value="2-AMINO-4-HYDROXY-6-HYDROXYMETHYLDIHYDROPTERIDINE PYROPHOSPHOKINASE"/>
    <property type="match status" value="1"/>
</dbReference>
<reference evidence="14 15" key="1">
    <citation type="submission" date="2017-05" db="EMBL/GenBank/DDBJ databases">
        <title>Genome Sequence of Loktanella vestfoldensis Strain SMR4r Isolated from a Culture of the Diatom Skeletonema marinoi.</title>
        <authorList>
            <person name="Topel M."/>
            <person name="Pinder M.I.M."/>
            <person name="Johansson O.N."/>
            <person name="Kourtchenko O."/>
            <person name="Godhe A."/>
            <person name="Clarke A.K."/>
        </authorList>
    </citation>
    <scope>NUCLEOTIDE SEQUENCE [LARGE SCALE GENOMIC DNA]</scope>
    <source>
        <strain evidence="14 15">SMR4r</strain>
    </source>
</reference>